<name>A0AAV4B5X4_9GAST</name>
<dbReference type="EMBL" id="BLXT01004499">
    <property type="protein sequence ID" value="GFO13769.1"/>
    <property type="molecule type" value="Genomic_DNA"/>
</dbReference>
<keyword evidence="2" id="KW-1185">Reference proteome</keyword>
<proteinExistence type="predicted"/>
<dbReference type="AlphaFoldDB" id="A0AAV4B5X4"/>
<organism evidence="1 2">
    <name type="scientific">Plakobranchus ocellatus</name>
    <dbReference type="NCBI Taxonomy" id="259542"/>
    <lineage>
        <taxon>Eukaryota</taxon>
        <taxon>Metazoa</taxon>
        <taxon>Spiralia</taxon>
        <taxon>Lophotrochozoa</taxon>
        <taxon>Mollusca</taxon>
        <taxon>Gastropoda</taxon>
        <taxon>Heterobranchia</taxon>
        <taxon>Euthyneura</taxon>
        <taxon>Panpulmonata</taxon>
        <taxon>Sacoglossa</taxon>
        <taxon>Placobranchoidea</taxon>
        <taxon>Plakobranchidae</taxon>
        <taxon>Plakobranchus</taxon>
    </lineage>
</organism>
<sequence>MRLIIDDDATPVAHHTPIPVPIHWQEQVKVGLDHDVRLGVIEPVPIGTRLTASIRTFGLVLLNRYQLEPLSHGVIEWSSAQRNPVNPGAPLTFRL</sequence>
<comment type="caution">
    <text evidence="1">The sequence shown here is derived from an EMBL/GenBank/DDBJ whole genome shotgun (WGS) entry which is preliminary data.</text>
</comment>
<reference evidence="1 2" key="1">
    <citation type="journal article" date="2021" name="Elife">
        <title>Chloroplast acquisition without the gene transfer in kleptoplastic sea slugs, Plakobranchus ocellatus.</title>
        <authorList>
            <person name="Maeda T."/>
            <person name="Takahashi S."/>
            <person name="Yoshida T."/>
            <person name="Shimamura S."/>
            <person name="Takaki Y."/>
            <person name="Nagai Y."/>
            <person name="Toyoda A."/>
            <person name="Suzuki Y."/>
            <person name="Arimoto A."/>
            <person name="Ishii H."/>
            <person name="Satoh N."/>
            <person name="Nishiyama T."/>
            <person name="Hasebe M."/>
            <person name="Maruyama T."/>
            <person name="Minagawa J."/>
            <person name="Obokata J."/>
            <person name="Shigenobu S."/>
        </authorList>
    </citation>
    <scope>NUCLEOTIDE SEQUENCE [LARGE SCALE GENOMIC DNA]</scope>
</reference>
<dbReference type="Proteomes" id="UP000735302">
    <property type="component" value="Unassembled WGS sequence"/>
</dbReference>
<evidence type="ECO:0000313" key="1">
    <source>
        <dbReference type="EMBL" id="GFO13769.1"/>
    </source>
</evidence>
<gene>
    <name evidence="1" type="ORF">PoB_004027400</name>
</gene>
<accession>A0AAV4B5X4</accession>
<protein>
    <submittedName>
        <fullName evidence="1">Uncharacterized protein</fullName>
    </submittedName>
</protein>
<evidence type="ECO:0000313" key="2">
    <source>
        <dbReference type="Proteomes" id="UP000735302"/>
    </source>
</evidence>